<keyword evidence="8" id="KW-0175">Coiled coil</keyword>
<evidence type="ECO:0000256" key="8">
    <source>
        <dbReference type="SAM" id="Coils"/>
    </source>
</evidence>
<dbReference type="GO" id="GO:0042783">
    <property type="term" value="P:symbiont-mediated evasion of host immune response"/>
    <property type="evidence" value="ECO:0007669"/>
    <property type="project" value="InterPro"/>
</dbReference>
<feature type="domain" description="Trypanosome variant surface glycoprotein C-terminal" evidence="10">
    <location>
        <begin position="341"/>
        <end position="460"/>
    </location>
</feature>
<evidence type="ECO:0000256" key="2">
    <source>
        <dbReference type="ARBA" id="ARBA00004609"/>
    </source>
</evidence>
<evidence type="ECO:0000256" key="4">
    <source>
        <dbReference type="ARBA" id="ARBA00022622"/>
    </source>
</evidence>
<dbReference type="Pfam" id="PF00913">
    <property type="entry name" value="Trypan_glycop"/>
    <property type="match status" value="1"/>
</dbReference>
<evidence type="ECO:0000256" key="6">
    <source>
        <dbReference type="ARBA" id="ARBA00023180"/>
    </source>
</evidence>
<proteinExistence type="predicted"/>
<dbReference type="AlphaFoldDB" id="M4SXP7"/>
<feature type="domain" description="Trypanosome variant surface glycoprotein A-type N-terminal" evidence="9">
    <location>
        <begin position="33"/>
        <end position="307"/>
    </location>
</feature>
<evidence type="ECO:0000313" key="11">
    <source>
        <dbReference type="EMBL" id="AGH61213.1"/>
    </source>
</evidence>
<dbReference type="VEuPathDB" id="TriTrypDB:Tb427_000594700"/>
<evidence type="ECO:0000256" key="3">
    <source>
        <dbReference type="ARBA" id="ARBA00022475"/>
    </source>
</evidence>
<sequence length="461" mass="48900">MHMKSVLTSTASAVAASCKARQQHGLALVAQPSYAKAATIFFNFATSKLTQAQQALNKLAAESAEYAVKASYAAGRVDELMLTLDQAQHGSATTNYCISADGSDAKAINSQTAGCSATLAEAGPKTAPNQNTKLKAAFSKERDSHSATGNKCKLTETVSTSFGRDIGNFDLLGGMLVVASGGDFEGNSFAADALTKPPVDVLKKDRATDDAFPKLGSKTPTKKAGILAILQKGSQPPELKTAVKTYYGWDAQHDDTAVQGEIVKIFSLSDDGAKSTYLDVLEKVEYKQKSDTASDPIKLFEMNEEILVNATNAATATNLKAKAAAEPCTAAVAPKDAEELCNGKSSDAKACNETAGCIYNSTGEANKKCTLKKEVKEKLEKANQEKGEKDGKTDCKKHDNKKDCEAENEGLAANAPRKCGWIDYVDGTGKLPKPERHSSSFLLNKKFALSVFSAAFVALLF</sequence>
<dbReference type="GO" id="GO:0005886">
    <property type="term" value="C:plasma membrane"/>
    <property type="evidence" value="ECO:0007669"/>
    <property type="project" value="UniProtKB-SubCell"/>
</dbReference>
<evidence type="ECO:0000259" key="10">
    <source>
        <dbReference type="Pfam" id="PF10659"/>
    </source>
</evidence>
<dbReference type="SUPFAM" id="SSF118251">
    <property type="entry name" value="Variant surface glycoprotein MITAT 1.2, VSG 221, C-terminal domain"/>
    <property type="match status" value="1"/>
</dbReference>
<evidence type="ECO:0000256" key="5">
    <source>
        <dbReference type="ARBA" id="ARBA00023136"/>
    </source>
</evidence>
<keyword evidence="7" id="KW-0449">Lipoprotein</keyword>
<dbReference type="Pfam" id="PF10659">
    <property type="entry name" value="Trypan_glycop_C"/>
    <property type="match status" value="1"/>
</dbReference>
<dbReference type="InterPro" id="IPR001812">
    <property type="entry name" value="Trypano_VSG_A_N_dom"/>
</dbReference>
<reference evidence="11" key="1">
    <citation type="submission" date="2013-02" db="EMBL/GenBank/DDBJ databases">
        <authorList>
            <person name="Cross G.A.M."/>
            <person name="Kim H.-S."/>
            <person name="Wickstead B."/>
        </authorList>
    </citation>
    <scope>NUCLEOTIDE SEQUENCE</scope>
    <source>
        <strain evidence="11">Lister 427</strain>
    </source>
</reference>
<dbReference type="InterPro" id="IPR019609">
    <property type="entry name" value="Variant_surf_glycoprt_trypan_C"/>
</dbReference>
<keyword evidence="4" id="KW-0336">GPI-anchor</keyword>
<evidence type="ECO:0000259" key="9">
    <source>
        <dbReference type="Pfam" id="PF00913"/>
    </source>
</evidence>
<dbReference type="Gene3D" id="3.90.150.10">
    <property type="entry name" value="Variant Surface Glycoprotein, subunit A domain 1"/>
    <property type="match status" value="1"/>
</dbReference>
<dbReference type="InterPro" id="IPR027446">
    <property type="entry name" value="VSG_C_dom_sf"/>
</dbReference>
<comment type="subcellular location">
    <subcellularLocation>
        <location evidence="2">Cell membrane</location>
        <topology evidence="2">Lipid-anchor</topology>
        <topology evidence="2">GPI-anchor</topology>
    </subcellularLocation>
</comment>
<dbReference type="Gene3D" id="1.10.470.10">
    <property type="entry name" value="Variant Surface Glycoprotein, subunit A, domain 2"/>
    <property type="match status" value="1"/>
</dbReference>
<evidence type="ECO:0000256" key="1">
    <source>
        <dbReference type="ARBA" id="ARBA00002523"/>
    </source>
</evidence>
<evidence type="ECO:0000256" key="7">
    <source>
        <dbReference type="ARBA" id="ARBA00023288"/>
    </source>
</evidence>
<dbReference type="PROSITE" id="PS51257">
    <property type="entry name" value="PROKAR_LIPOPROTEIN"/>
    <property type="match status" value="1"/>
</dbReference>
<accession>M4SXP7</accession>
<keyword evidence="6" id="KW-0325">Glycoprotein</keyword>
<organism evidence="11">
    <name type="scientific">Trypanosoma brucei</name>
    <dbReference type="NCBI Taxonomy" id="5691"/>
    <lineage>
        <taxon>Eukaryota</taxon>
        <taxon>Discoba</taxon>
        <taxon>Euglenozoa</taxon>
        <taxon>Kinetoplastea</taxon>
        <taxon>Metakinetoplastina</taxon>
        <taxon>Trypanosomatida</taxon>
        <taxon>Trypanosomatidae</taxon>
        <taxon>Trypanosoma</taxon>
    </lineage>
</organism>
<dbReference type="GO" id="GO:0098552">
    <property type="term" value="C:side of membrane"/>
    <property type="evidence" value="ECO:0007669"/>
    <property type="project" value="UniProtKB-KW"/>
</dbReference>
<dbReference type="EMBL" id="KC613782">
    <property type="protein sequence ID" value="AGH61213.1"/>
    <property type="molecule type" value="Genomic_DNA"/>
</dbReference>
<name>M4SXP7_9TRYP</name>
<dbReference type="SUPFAM" id="SSF58087">
    <property type="entry name" value="Variant surface glycoprotein (N-terminal domain)"/>
    <property type="match status" value="1"/>
</dbReference>
<protein>
    <submittedName>
        <fullName evidence="11">Variant surface glycoprotein 657</fullName>
    </submittedName>
</protein>
<reference evidence="11" key="2">
    <citation type="journal article" date="2014" name="Mol. Biochem. Parasitol.">
        <title>Capturing the variant surface glycoprotein repertoire (the VSGnome) of Trypanosoma brucei Lister 427.</title>
        <authorList>
            <person name="Cross G.A."/>
            <person name="Kim H.S."/>
            <person name="Wickstead B."/>
        </authorList>
    </citation>
    <scope>NUCLEOTIDE SEQUENCE</scope>
    <source>
        <strain evidence="11">Lister 427</strain>
    </source>
</reference>
<keyword evidence="3" id="KW-1003">Cell membrane</keyword>
<comment type="function">
    <text evidence="1">VSG forms a coat on the surface of the parasite. The trypanosome evades the immune response of the host by expressing a series of antigenically distinct VSGs from an estimated 1000 VSG genes.</text>
</comment>
<feature type="coiled-coil region" evidence="8">
    <location>
        <begin position="365"/>
        <end position="392"/>
    </location>
</feature>
<keyword evidence="5" id="KW-0472">Membrane</keyword>